<feature type="region of interest" description="Disordered" evidence="1">
    <location>
        <begin position="91"/>
        <end position="138"/>
    </location>
</feature>
<feature type="compositionally biased region" description="Polar residues" evidence="1">
    <location>
        <begin position="110"/>
        <end position="131"/>
    </location>
</feature>
<protein>
    <submittedName>
        <fullName evidence="2">Uncharacterized protein</fullName>
    </submittedName>
</protein>
<organism evidence="2">
    <name type="scientific">Cyprideis torosa</name>
    <dbReference type="NCBI Taxonomy" id="163714"/>
    <lineage>
        <taxon>Eukaryota</taxon>
        <taxon>Metazoa</taxon>
        <taxon>Ecdysozoa</taxon>
        <taxon>Arthropoda</taxon>
        <taxon>Crustacea</taxon>
        <taxon>Oligostraca</taxon>
        <taxon>Ostracoda</taxon>
        <taxon>Podocopa</taxon>
        <taxon>Podocopida</taxon>
        <taxon>Cytherocopina</taxon>
        <taxon>Cytheroidea</taxon>
        <taxon>Cytherideidae</taxon>
        <taxon>Cyprideis</taxon>
    </lineage>
</organism>
<evidence type="ECO:0000256" key="1">
    <source>
        <dbReference type="SAM" id="MobiDB-lite"/>
    </source>
</evidence>
<dbReference type="EMBL" id="OB661090">
    <property type="protein sequence ID" value="CAD7227273.1"/>
    <property type="molecule type" value="Genomic_DNA"/>
</dbReference>
<gene>
    <name evidence="2" type="ORF">CTOB1V02_LOCUS5181</name>
</gene>
<dbReference type="AlphaFoldDB" id="A0A7R8WDE5"/>
<proteinExistence type="predicted"/>
<accession>A0A7R8WDE5</accession>
<name>A0A7R8WDE5_9CRUS</name>
<sequence length="280" mass="30926">MANVLRAIGTYAPLSCCFGQDRRRKLLEDVKNPTVPKVSYQAKARPPAKPNIMVQHSSPETLRSRQAPDVEEVTLVPRRSLAQIVSPPTLKRNGRSIGAPDIRLDFPGLPTSSSESSIKAQAGFDTSSESSPFDGMPKTTAVASPSMFASAEPLRASSVASLPTTSSGVGLSGSEGVEEQFEKDVERLKLFAEEIARIKAVKRQVRCGISIQLDRSLDEMLPYKEISKKKLLRELTKKKKVLRDLAQDFIKKRHGTHKKALKKLWSGLESEIHGSMSRFW</sequence>
<evidence type="ECO:0000313" key="2">
    <source>
        <dbReference type="EMBL" id="CAD7227273.1"/>
    </source>
</evidence>
<reference evidence="2" key="1">
    <citation type="submission" date="2020-11" db="EMBL/GenBank/DDBJ databases">
        <authorList>
            <person name="Tran Van P."/>
        </authorList>
    </citation>
    <scope>NUCLEOTIDE SEQUENCE</scope>
</reference>